<evidence type="ECO:0000256" key="1">
    <source>
        <dbReference type="ARBA" id="ARBA00022737"/>
    </source>
</evidence>
<dbReference type="CDD" id="cd01449">
    <property type="entry name" value="TST_Repeat_2"/>
    <property type="match status" value="1"/>
</dbReference>
<sequence>MGGLNAARLFWELERIGHREVSVLDGGLVQWVLDGRKVTNNAPRRAPTTYVPAGPGRANEAPLAAVRAATAGGVLLDVRSEEEYIGEAKKPRTGHIPGARFWPWDAAVDFERGFVQRDAATLNKTLAQVGADPNAPVIAYCRSGHRAARAYLTLRSLGYENVKVYANSMNEYAAVRDAPLKPGKAP</sequence>
<evidence type="ECO:0000259" key="2">
    <source>
        <dbReference type="PROSITE" id="PS50206"/>
    </source>
</evidence>
<protein>
    <recommendedName>
        <fullName evidence="2">Rhodanese domain-containing protein</fullName>
    </recommendedName>
</protein>
<comment type="caution">
    <text evidence="3">The sequence shown here is derived from an EMBL/GenBank/DDBJ whole genome shotgun (WGS) entry which is preliminary data.</text>
</comment>
<dbReference type="AlphaFoldDB" id="A0A1F6T414"/>
<dbReference type="Pfam" id="PF00581">
    <property type="entry name" value="Rhodanese"/>
    <property type="match status" value="1"/>
</dbReference>
<keyword evidence="1" id="KW-0677">Repeat</keyword>
<dbReference type="Proteomes" id="UP000179334">
    <property type="component" value="Unassembled WGS sequence"/>
</dbReference>
<proteinExistence type="predicted"/>
<dbReference type="SMART" id="SM00450">
    <property type="entry name" value="RHOD"/>
    <property type="match status" value="1"/>
</dbReference>
<reference evidence="3 4" key="1">
    <citation type="journal article" date="2016" name="Nat. Commun.">
        <title>Thousands of microbial genomes shed light on interconnected biogeochemical processes in an aquifer system.</title>
        <authorList>
            <person name="Anantharaman K."/>
            <person name="Brown C.T."/>
            <person name="Hug L.A."/>
            <person name="Sharon I."/>
            <person name="Castelle C.J."/>
            <person name="Probst A.J."/>
            <person name="Thomas B.C."/>
            <person name="Singh A."/>
            <person name="Wilkins M.J."/>
            <person name="Karaoz U."/>
            <person name="Brodie E.L."/>
            <person name="Williams K.H."/>
            <person name="Hubbard S.S."/>
            <person name="Banfield J.F."/>
        </authorList>
    </citation>
    <scope>NUCLEOTIDE SEQUENCE [LARGE SCALE GENOMIC DNA]</scope>
</reference>
<organism evidence="3 4">
    <name type="scientific">Candidatus Muproteobacteria bacterium RBG_16_64_10</name>
    <dbReference type="NCBI Taxonomy" id="1817757"/>
    <lineage>
        <taxon>Bacteria</taxon>
        <taxon>Pseudomonadati</taxon>
        <taxon>Pseudomonadota</taxon>
        <taxon>Candidatus Muproteobacteria</taxon>
    </lineage>
</organism>
<dbReference type="Gene3D" id="3.40.250.10">
    <property type="entry name" value="Rhodanese-like domain"/>
    <property type="match status" value="2"/>
</dbReference>
<feature type="domain" description="Rhodanese" evidence="2">
    <location>
        <begin position="2"/>
        <end position="40"/>
    </location>
</feature>
<dbReference type="PANTHER" id="PTHR43855:SF1">
    <property type="entry name" value="THIOSULFATE SULFURTRANSFERASE"/>
    <property type="match status" value="1"/>
</dbReference>
<dbReference type="InterPro" id="IPR051126">
    <property type="entry name" value="Thiosulfate_sulfurtransferase"/>
</dbReference>
<dbReference type="PROSITE" id="PS50206">
    <property type="entry name" value="RHODANESE_3"/>
    <property type="match status" value="2"/>
</dbReference>
<accession>A0A1F6T414</accession>
<dbReference type="InterPro" id="IPR036873">
    <property type="entry name" value="Rhodanese-like_dom_sf"/>
</dbReference>
<dbReference type="PANTHER" id="PTHR43855">
    <property type="entry name" value="THIOSULFATE SULFURTRANSFERASE"/>
    <property type="match status" value="1"/>
</dbReference>
<dbReference type="SUPFAM" id="SSF52821">
    <property type="entry name" value="Rhodanese/Cell cycle control phosphatase"/>
    <property type="match status" value="2"/>
</dbReference>
<evidence type="ECO:0000313" key="3">
    <source>
        <dbReference type="EMBL" id="OGI39860.1"/>
    </source>
</evidence>
<name>A0A1F6T414_9PROT</name>
<evidence type="ECO:0000313" key="4">
    <source>
        <dbReference type="Proteomes" id="UP000179334"/>
    </source>
</evidence>
<dbReference type="EMBL" id="MFSR01000032">
    <property type="protein sequence ID" value="OGI39860.1"/>
    <property type="molecule type" value="Genomic_DNA"/>
</dbReference>
<feature type="domain" description="Rhodanese" evidence="2">
    <location>
        <begin position="69"/>
        <end position="181"/>
    </location>
</feature>
<gene>
    <name evidence="3" type="ORF">A2V91_05540</name>
</gene>
<dbReference type="InterPro" id="IPR001763">
    <property type="entry name" value="Rhodanese-like_dom"/>
</dbReference>